<dbReference type="SMART" id="SM00448">
    <property type="entry name" value="REC"/>
    <property type="match status" value="1"/>
</dbReference>
<evidence type="ECO:0000313" key="6">
    <source>
        <dbReference type="EMBL" id="QCL98186.1"/>
    </source>
</evidence>
<keyword evidence="1 3" id="KW-0238">DNA-binding</keyword>
<evidence type="ECO:0000256" key="2">
    <source>
        <dbReference type="PROSITE-ProRule" id="PRU00169"/>
    </source>
</evidence>
<dbReference type="Gene3D" id="1.10.10.10">
    <property type="entry name" value="Winged helix-like DNA-binding domain superfamily/Winged helix DNA-binding domain"/>
    <property type="match status" value="1"/>
</dbReference>
<feature type="modified residue" description="4-aspartylphosphate" evidence="2">
    <location>
        <position position="51"/>
    </location>
</feature>
<feature type="domain" description="Response regulatory" evidence="4">
    <location>
        <begin position="2"/>
        <end position="116"/>
    </location>
</feature>
<feature type="DNA-binding region" description="OmpR/PhoB-type" evidence="3">
    <location>
        <begin position="124"/>
        <end position="222"/>
    </location>
</feature>
<dbReference type="Gene3D" id="6.10.250.690">
    <property type="match status" value="1"/>
</dbReference>
<dbReference type="EMBL" id="CP039925">
    <property type="protein sequence ID" value="QCL98186.1"/>
    <property type="molecule type" value="Genomic_DNA"/>
</dbReference>
<dbReference type="GO" id="GO:0032993">
    <property type="term" value="C:protein-DNA complex"/>
    <property type="evidence" value="ECO:0007669"/>
    <property type="project" value="TreeGrafter"/>
</dbReference>
<dbReference type="SUPFAM" id="SSF52172">
    <property type="entry name" value="CheY-like"/>
    <property type="match status" value="1"/>
</dbReference>
<dbReference type="SMART" id="SM00862">
    <property type="entry name" value="Trans_reg_C"/>
    <property type="match status" value="1"/>
</dbReference>
<dbReference type="CDD" id="cd00383">
    <property type="entry name" value="trans_reg_C"/>
    <property type="match status" value="1"/>
</dbReference>
<geneLocation type="plasmid" evidence="7">
    <name>patcfbp7129b</name>
</geneLocation>
<evidence type="ECO:0000256" key="3">
    <source>
        <dbReference type="PROSITE-ProRule" id="PRU01091"/>
    </source>
</evidence>
<dbReference type="InterPro" id="IPR001789">
    <property type="entry name" value="Sig_transdc_resp-reg_receiver"/>
</dbReference>
<dbReference type="PROSITE" id="PS50110">
    <property type="entry name" value="RESPONSE_REGULATORY"/>
    <property type="match status" value="1"/>
</dbReference>
<dbReference type="InterPro" id="IPR039420">
    <property type="entry name" value="WalR-like"/>
</dbReference>
<accession>A0A4D7YVZ4</accession>
<dbReference type="GO" id="GO:0005829">
    <property type="term" value="C:cytosol"/>
    <property type="evidence" value="ECO:0007669"/>
    <property type="project" value="TreeGrafter"/>
</dbReference>
<feature type="domain" description="OmpR/PhoB-type" evidence="5">
    <location>
        <begin position="124"/>
        <end position="222"/>
    </location>
</feature>
<dbReference type="Gene3D" id="3.40.50.2300">
    <property type="match status" value="1"/>
</dbReference>
<protein>
    <submittedName>
        <fullName evidence="6">Response regulator transcription factor</fullName>
    </submittedName>
</protein>
<dbReference type="RefSeq" id="WP_080850632.1">
    <property type="nucleotide sequence ID" value="NZ_CP039925.1"/>
</dbReference>
<organism evidence="6 7">
    <name type="scientific">Agrobacterium tumefaciens</name>
    <dbReference type="NCBI Taxonomy" id="358"/>
    <lineage>
        <taxon>Bacteria</taxon>
        <taxon>Pseudomonadati</taxon>
        <taxon>Pseudomonadota</taxon>
        <taxon>Alphaproteobacteria</taxon>
        <taxon>Hyphomicrobiales</taxon>
        <taxon>Rhizobiaceae</taxon>
        <taxon>Rhizobium/Agrobacterium group</taxon>
        <taxon>Agrobacterium</taxon>
        <taxon>Agrobacterium tumefaciens complex</taxon>
    </lineage>
</organism>
<evidence type="ECO:0000259" key="5">
    <source>
        <dbReference type="PROSITE" id="PS51755"/>
    </source>
</evidence>
<dbReference type="PROSITE" id="PS51755">
    <property type="entry name" value="OMPR_PHOB"/>
    <property type="match status" value="1"/>
</dbReference>
<dbReference type="Proteomes" id="UP000298649">
    <property type="component" value="Plasmid pAtCFBP7129b"/>
</dbReference>
<dbReference type="PANTHER" id="PTHR48111:SF36">
    <property type="entry name" value="TRANSCRIPTIONAL REGULATORY PROTEIN CUTR"/>
    <property type="match status" value="1"/>
</dbReference>
<proteinExistence type="predicted"/>
<dbReference type="InterPro" id="IPR036388">
    <property type="entry name" value="WH-like_DNA-bd_sf"/>
</dbReference>
<dbReference type="InterPro" id="IPR011006">
    <property type="entry name" value="CheY-like_superfamily"/>
</dbReference>
<dbReference type="AlphaFoldDB" id="A0A4D7YVZ4"/>
<sequence>MRILLVEDEPEMADALTTVLRRHDIIVDFAPNLSIAREALEHDVHDVVLIDRQLPDGDGITLVPRLRARKRKIPVIVISALGSAKDRISGLDTGADDYLPKPFEVDELLARIRAVLRRSPDIPTQKIALGRLDFDIQVREAYVGGVRLALTRRELLILESLLRRPGRTILKNVLEDAVYAFDDEIASNSLEANVSRLRKKLIEAEACAEIHNIRGVGYFITSSTAR</sequence>
<evidence type="ECO:0000259" key="4">
    <source>
        <dbReference type="PROSITE" id="PS50110"/>
    </source>
</evidence>
<keyword evidence="2" id="KW-0597">Phosphoprotein</keyword>
<dbReference type="Pfam" id="PF00072">
    <property type="entry name" value="Response_reg"/>
    <property type="match status" value="1"/>
</dbReference>
<dbReference type="GO" id="GO:0006355">
    <property type="term" value="P:regulation of DNA-templated transcription"/>
    <property type="evidence" value="ECO:0007669"/>
    <property type="project" value="InterPro"/>
</dbReference>
<dbReference type="Pfam" id="PF00486">
    <property type="entry name" value="Trans_reg_C"/>
    <property type="match status" value="1"/>
</dbReference>
<dbReference type="PANTHER" id="PTHR48111">
    <property type="entry name" value="REGULATOR OF RPOS"/>
    <property type="match status" value="1"/>
</dbReference>
<dbReference type="GO" id="GO:0000976">
    <property type="term" value="F:transcription cis-regulatory region binding"/>
    <property type="evidence" value="ECO:0007669"/>
    <property type="project" value="TreeGrafter"/>
</dbReference>
<evidence type="ECO:0000256" key="1">
    <source>
        <dbReference type="ARBA" id="ARBA00023125"/>
    </source>
</evidence>
<keyword evidence="6" id="KW-0614">Plasmid</keyword>
<reference evidence="6 7" key="1">
    <citation type="submission" date="2019-04" db="EMBL/GenBank/DDBJ databases">
        <title>Complete genome sequence of Agrobacterium tumefaciens CFBP7129.</title>
        <authorList>
            <person name="Haryono M."/>
            <person name="Lin Y.-C."/>
            <person name="Lai E.-M."/>
            <person name="Kuo C.-H."/>
        </authorList>
    </citation>
    <scope>NUCLEOTIDE SEQUENCE [LARGE SCALE GENOMIC DNA]</scope>
    <source>
        <strain evidence="6 7">CFBP7129</strain>
        <plasmid evidence="7">patcfbp7129b</plasmid>
    </source>
</reference>
<dbReference type="GO" id="GO:0000156">
    <property type="term" value="F:phosphorelay response regulator activity"/>
    <property type="evidence" value="ECO:0007669"/>
    <property type="project" value="TreeGrafter"/>
</dbReference>
<name>A0A4D7YVZ4_AGRTU</name>
<gene>
    <name evidence="6" type="ORF">CFBP7129_28840</name>
</gene>
<dbReference type="InterPro" id="IPR001867">
    <property type="entry name" value="OmpR/PhoB-type_DNA-bd"/>
</dbReference>
<evidence type="ECO:0000313" key="7">
    <source>
        <dbReference type="Proteomes" id="UP000298649"/>
    </source>
</evidence>